<name>A0A9X0D6I7_9CNID</name>
<dbReference type="PANTHER" id="PTHR24365:SF541">
    <property type="entry name" value="PROTEIN TOLL-RELATED"/>
    <property type="match status" value="1"/>
</dbReference>
<comment type="caution">
    <text evidence="12">The sequence shown here is derived from an EMBL/GenBank/DDBJ whole genome shotgun (WGS) entry which is preliminary data.</text>
</comment>
<feature type="domain" description="Ig-like" evidence="11">
    <location>
        <begin position="11"/>
        <end position="85"/>
    </location>
</feature>
<comment type="subcellular location">
    <subcellularLocation>
        <location evidence="1">Membrane</location>
    </subcellularLocation>
</comment>
<keyword evidence="3 9" id="KW-0812">Transmembrane</keyword>
<dbReference type="AlphaFoldDB" id="A0A9X0D6I7"/>
<sequence>MECEIRSSCFPSSGCLQTKPRTVDPGSNITLNCSIVTGGLVQGITWEKAKQQLNSSDLVLQQSYSTNNGKFPCQCTAINFTRALQIIWVTSTPNVIIKDQPKELKCIFSGWPLPRTVSWYKDDKLITNGTEGMHHSLEKKGETVKSICILHLPPGREEQEGFYKCSATNNITGWSSSDSFKIQMIYECPLPSSPTISSAEILTSTFSNVSLTCWIDFDVTCPQYLFWYVNDQQAPLESGEKYNEELKDTKSKCKKEYILSIINVTENDEGTYSCHWLCDHKTTTKAAIDMKVSPQPPTEIQKNRSTSTQSHTVVIQFSSNPGRREWQLPVIILSAASVAVLFMFVVRFVAMKKWTSSYSRTEDGLNETDFINRLFISFSSKDFGWVTDNLISILEKHSIDYSIHSRDFELGIPIVQNMADNVYCSRQVLIVLSENYLASNFCREELHMAVQRGVDAGDSSLIFVMINKLKKKQLPAALRNKNLLDFDKHKKKQDWEQKILREISEGKTLKAEDRV</sequence>
<reference evidence="12" key="1">
    <citation type="submission" date="2023-01" db="EMBL/GenBank/DDBJ databases">
        <title>Genome assembly of the deep-sea coral Lophelia pertusa.</title>
        <authorList>
            <person name="Herrera S."/>
            <person name="Cordes E."/>
        </authorList>
    </citation>
    <scope>NUCLEOTIDE SEQUENCE</scope>
    <source>
        <strain evidence="12">USNM1676648</strain>
        <tissue evidence="12">Polyp</tissue>
    </source>
</reference>
<evidence type="ECO:0000256" key="9">
    <source>
        <dbReference type="SAM" id="Phobius"/>
    </source>
</evidence>
<feature type="domain" description="Ig-like" evidence="11">
    <location>
        <begin position="104"/>
        <end position="181"/>
    </location>
</feature>
<keyword evidence="5" id="KW-0378">Hydrolase</keyword>
<dbReference type="SMART" id="SM00255">
    <property type="entry name" value="TIR"/>
    <property type="match status" value="1"/>
</dbReference>
<evidence type="ECO:0000313" key="13">
    <source>
        <dbReference type="Proteomes" id="UP001163046"/>
    </source>
</evidence>
<evidence type="ECO:0000256" key="4">
    <source>
        <dbReference type="ARBA" id="ARBA00022729"/>
    </source>
</evidence>
<organism evidence="12 13">
    <name type="scientific">Desmophyllum pertusum</name>
    <dbReference type="NCBI Taxonomy" id="174260"/>
    <lineage>
        <taxon>Eukaryota</taxon>
        <taxon>Metazoa</taxon>
        <taxon>Cnidaria</taxon>
        <taxon>Anthozoa</taxon>
        <taxon>Hexacorallia</taxon>
        <taxon>Scleractinia</taxon>
        <taxon>Caryophylliina</taxon>
        <taxon>Caryophylliidae</taxon>
        <taxon>Desmophyllum</taxon>
    </lineage>
</organism>
<dbReference type="GO" id="GO:0038023">
    <property type="term" value="F:signaling receptor activity"/>
    <property type="evidence" value="ECO:0007669"/>
    <property type="project" value="TreeGrafter"/>
</dbReference>
<dbReference type="GO" id="GO:0005886">
    <property type="term" value="C:plasma membrane"/>
    <property type="evidence" value="ECO:0007669"/>
    <property type="project" value="TreeGrafter"/>
</dbReference>
<keyword evidence="7" id="KW-0520">NAD</keyword>
<keyword evidence="13" id="KW-1185">Reference proteome</keyword>
<evidence type="ECO:0000256" key="7">
    <source>
        <dbReference type="ARBA" id="ARBA00023027"/>
    </source>
</evidence>
<dbReference type="SMART" id="SM00409">
    <property type="entry name" value="IG"/>
    <property type="match status" value="3"/>
</dbReference>
<dbReference type="InterPro" id="IPR007110">
    <property type="entry name" value="Ig-like_dom"/>
</dbReference>
<evidence type="ECO:0000256" key="3">
    <source>
        <dbReference type="ARBA" id="ARBA00022692"/>
    </source>
</evidence>
<evidence type="ECO:0000313" key="12">
    <source>
        <dbReference type="EMBL" id="KAJ7386699.1"/>
    </source>
</evidence>
<dbReference type="InterPro" id="IPR035897">
    <property type="entry name" value="Toll_tir_struct_dom_sf"/>
</dbReference>
<dbReference type="InterPro" id="IPR003599">
    <property type="entry name" value="Ig_sub"/>
</dbReference>
<evidence type="ECO:0000256" key="5">
    <source>
        <dbReference type="ARBA" id="ARBA00022801"/>
    </source>
</evidence>
<dbReference type="SUPFAM" id="SSF52200">
    <property type="entry name" value="Toll/Interleukin receptor TIR domain"/>
    <property type="match status" value="1"/>
</dbReference>
<dbReference type="Pfam" id="PF13676">
    <property type="entry name" value="TIR_2"/>
    <property type="match status" value="1"/>
</dbReference>
<evidence type="ECO:0000256" key="1">
    <source>
        <dbReference type="ARBA" id="ARBA00004370"/>
    </source>
</evidence>
<evidence type="ECO:0000256" key="2">
    <source>
        <dbReference type="ARBA" id="ARBA00009752"/>
    </source>
</evidence>
<dbReference type="Gene3D" id="2.60.40.10">
    <property type="entry name" value="Immunoglobulins"/>
    <property type="match status" value="2"/>
</dbReference>
<keyword evidence="8 9" id="KW-0472">Membrane</keyword>
<dbReference type="InterPro" id="IPR036179">
    <property type="entry name" value="Ig-like_dom_sf"/>
</dbReference>
<feature type="domain" description="TIR" evidence="10">
    <location>
        <begin position="370"/>
        <end position="504"/>
    </location>
</feature>
<dbReference type="SUPFAM" id="SSF48726">
    <property type="entry name" value="Immunoglobulin"/>
    <property type="match status" value="2"/>
</dbReference>
<keyword evidence="4" id="KW-0732">Signal</keyword>
<dbReference type="InterPro" id="IPR000157">
    <property type="entry name" value="TIR_dom"/>
</dbReference>
<dbReference type="Proteomes" id="UP001163046">
    <property type="component" value="Unassembled WGS sequence"/>
</dbReference>
<dbReference type="PANTHER" id="PTHR24365">
    <property type="entry name" value="TOLL-LIKE RECEPTOR"/>
    <property type="match status" value="1"/>
</dbReference>
<dbReference type="Gene3D" id="3.40.50.10140">
    <property type="entry name" value="Toll/interleukin-1 receptor homology (TIR) domain"/>
    <property type="match status" value="1"/>
</dbReference>
<evidence type="ECO:0000256" key="6">
    <source>
        <dbReference type="ARBA" id="ARBA00022989"/>
    </source>
</evidence>
<comment type="similarity">
    <text evidence="2">Belongs to the interleukin-1 receptor family.</text>
</comment>
<dbReference type="CDD" id="cd00096">
    <property type="entry name" value="Ig"/>
    <property type="match status" value="1"/>
</dbReference>
<dbReference type="Pfam" id="PF00047">
    <property type="entry name" value="ig"/>
    <property type="match status" value="1"/>
</dbReference>
<dbReference type="OrthoDB" id="10012075at2759"/>
<dbReference type="EMBL" id="MU825875">
    <property type="protein sequence ID" value="KAJ7386699.1"/>
    <property type="molecule type" value="Genomic_DNA"/>
</dbReference>
<gene>
    <name evidence="12" type="ORF">OS493_006710</name>
</gene>
<dbReference type="GO" id="GO:0016787">
    <property type="term" value="F:hydrolase activity"/>
    <property type="evidence" value="ECO:0007669"/>
    <property type="project" value="UniProtKB-KW"/>
</dbReference>
<dbReference type="Pfam" id="PF13927">
    <property type="entry name" value="Ig_3"/>
    <property type="match status" value="1"/>
</dbReference>
<feature type="domain" description="Ig-like" evidence="11">
    <location>
        <begin position="194"/>
        <end position="274"/>
    </location>
</feature>
<accession>A0A9X0D6I7</accession>
<dbReference type="InterPro" id="IPR013151">
    <property type="entry name" value="Immunoglobulin_dom"/>
</dbReference>
<keyword evidence="6 9" id="KW-1133">Transmembrane helix</keyword>
<feature type="transmembrane region" description="Helical" evidence="9">
    <location>
        <begin position="326"/>
        <end position="350"/>
    </location>
</feature>
<evidence type="ECO:0000259" key="10">
    <source>
        <dbReference type="PROSITE" id="PS50104"/>
    </source>
</evidence>
<proteinExistence type="inferred from homology"/>
<dbReference type="InterPro" id="IPR013783">
    <property type="entry name" value="Ig-like_fold"/>
</dbReference>
<dbReference type="PROSITE" id="PS50104">
    <property type="entry name" value="TIR"/>
    <property type="match status" value="1"/>
</dbReference>
<evidence type="ECO:0000259" key="11">
    <source>
        <dbReference type="PROSITE" id="PS50835"/>
    </source>
</evidence>
<dbReference type="PROSITE" id="PS50835">
    <property type="entry name" value="IG_LIKE"/>
    <property type="match status" value="3"/>
</dbReference>
<dbReference type="GO" id="GO:0007165">
    <property type="term" value="P:signal transduction"/>
    <property type="evidence" value="ECO:0007669"/>
    <property type="project" value="InterPro"/>
</dbReference>
<evidence type="ECO:0000256" key="8">
    <source>
        <dbReference type="ARBA" id="ARBA00023136"/>
    </source>
</evidence>
<protein>
    <submittedName>
        <fullName evidence="12">Uncharacterized protein</fullName>
    </submittedName>
</protein>